<dbReference type="Gene3D" id="2.120.10.30">
    <property type="entry name" value="TolB, C-terminal domain"/>
    <property type="match status" value="1"/>
</dbReference>
<name>A0A5F9CPN6_RABIT</name>
<evidence type="ECO:0000256" key="17">
    <source>
        <dbReference type="SAM" id="SignalP"/>
    </source>
</evidence>
<feature type="binding site" evidence="13">
    <location>
        <position position="116"/>
    </location>
    <ligand>
        <name>Ca(2+)</name>
        <dbReference type="ChEBI" id="CHEBI:29108"/>
        <label>1</label>
        <note>catalytic</note>
    </ligand>
</feature>
<comment type="catalytic activity">
    <reaction evidence="1 16">
        <text>a phenyl acetate + H2O = a phenol + acetate + H(+)</text>
        <dbReference type="Rhea" id="RHEA:17309"/>
        <dbReference type="ChEBI" id="CHEBI:15377"/>
        <dbReference type="ChEBI" id="CHEBI:15378"/>
        <dbReference type="ChEBI" id="CHEBI:30089"/>
        <dbReference type="ChEBI" id="CHEBI:33853"/>
        <dbReference type="ChEBI" id="CHEBI:140310"/>
        <dbReference type="EC" id="3.1.1.2"/>
    </reaction>
</comment>
<feature type="binding site" evidence="13">
    <location>
        <position position="167"/>
    </location>
    <ligand>
        <name>Ca(2+)</name>
        <dbReference type="ChEBI" id="CHEBI:29108"/>
        <label>1</label>
        <note>catalytic</note>
    </ligand>
</feature>
<dbReference type="PANTHER" id="PTHR11799:SF14">
    <property type="entry name" value="SERUM PARAOXONASE_LACTONASE 3"/>
    <property type="match status" value="1"/>
</dbReference>
<dbReference type="EMBL" id="AAGW02035442">
    <property type="status" value="NOT_ANNOTATED_CDS"/>
    <property type="molecule type" value="Genomic_DNA"/>
</dbReference>
<comment type="cofactor">
    <cofactor evidence="13 16">
        <name>Ca(2+)</name>
        <dbReference type="ChEBI" id="CHEBI:29108"/>
    </cofactor>
    <text evidence="13 16">Binds 2 calcium ions per subunit.</text>
</comment>
<evidence type="ECO:0000256" key="16">
    <source>
        <dbReference type="RuleBase" id="RU368025"/>
    </source>
</evidence>
<evidence type="ECO:0000256" key="4">
    <source>
        <dbReference type="ARBA" id="ARBA00008595"/>
    </source>
</evidence>
<dbReference type="GeneTree" id="ENSGT00390000008932"/>
<dbReference type="EC" id="3.1.1.2" evidence="16"/>
<keyword evidence="6 13" id="KW-0479">Metal-binding</keyword>
<evidence type="ECO:0000256" key="15">
    <source>
        <dbReference type="PIRSR" id="PIRSR602640-4"/>
    </source>
</evidence>
<feature type="binding site" evidence="13">
    <location>
        <position position="54"/>
    </location>
    <ligand>
        <name>Ca(2+)</name>
        <dbReference type="ChEBI" id="CHEBI:29108"/>
        <label>2</label>
    </ligand>
</feature>
<evidence type="ECO:0000256" key="11">
    <source>
        <dbReference type="ARBA" id="ARBA00023180"/>
    </source>
</evidence>
<dbReference type="GO" id="GO:0005615">
    <property type="term" value="C:extracellular space"/>
    <property type="evidence" value="ECO:0007669"/>
    <property type="project" value="TreeGrafter"/>
</dbReference>
<comment type="similarity">
    <text evidence="4 16">Belongs to the paraoxonase family.</text>
</comment>
<proteinExistence type="inferred from homology"/>
<feature type="binding site" evidence="13">
    <location>
        <position position="268"/>
    </location>
    <ligand>
        <name>Ca(2+)</name>
        <dbReference type="ChEBI" id="CHEBI:29108"/>
        <label>1</label>
        <note>catalytic</note>
    </ligand>
</feature>
<feature type="signal peptide" evidence="17">
    <location>
        <begin position="1"/>
        <end position="15"/>
    </location>
</feature>
<keyword evidence="7 17" id="KW-0732">Signal</keyword>
<reference evidence="18 19" key="1">
    <citation type="journal article" date="2011" name="Nature">
        <title>A high-resolution map of human evolutionary constraint using 29 mammals.</title>
        <authorList>
            <person name="Lindblad-Toh K."/>
            <person name="Garber M."/>
            <person name="Zuk O."/>
            <person name="Lin M.F."/>
            <person name="Parker B.J."/>
            <person name="Washietl S."/>
            <person name="Kheradpour P."/>
            <person name="Ernst J."/>
            <person name="Jordan G."/>
            <person name="Mauceli E."/>
            <person name="Ward L.D."/>
            <person name="Lowe C.B."/>
            <person name="Holloway A.K."/>
            <person name="Clamp M."/>
            <person name="Gnerre S."/>
            <person name="Alfoldi J."/>
            <person name="Beal K."/>
            <person name="Chang J."/>
            <person name="Clawson H."/>
            <person name="Cuff J."/>
            <person name="Di Palma F."/>
            <person name="Fitzgerald S."/>
            <person name="Flicek P."/>
            <person name="Guttman M."/>
            <person name="Hubisz M.J."/>
            <person name="Jaffe D.B."/>
            <person name="Jungreis I."/>
            <person name="Kent W.J."/>
            <person name="Kostka D."/>
            <person name="Lara M."/>
            <person name="Martins A.L."/>
            <person name="Massingham T."/>
            <person name="Moltke I."/>
            <person name="Raney B.J."/>
            <person name="Rasmussen M.D."/>
            <person name="Robinson J."/>
            <person name="Stark A."/>
            <person name="Vilella A.J."/>
            <person name="Wen J."/>
            <person name="Xie X."/>
            <person name="Zody M.C."/>
            <person name="Baldwin J."/>
            <person name="Bloom T."/>
            <person name="Chin C.W."/>
            <person name="Heiman D."/>
            <person name="Nicol R."/>
            <person name="Nusbaum C."/>
            <person name="Young S."/>
            <person name="Wilkinson J."/>
            <person name="Worley K.C."/>
            <person name="Kovar C.L."/>
            <person name="Muzny D.M."/>
            <person name="Gibbs R.A."/>
            <person name="Cree A."/>
            <person name="Dihn H.H."/>
            <person name="Fowler G."/>
            <person name="Jhangiani S."/>
            <person name="Joshi V."/>
            <person name="Lee S."/>
            <person name="Lewis L.R."/>
            <person name="Nazareth L.V."/>
            <person name="Okwuonu G."/>
            <person name="Santibanez J."/>
            <person name="Warren W.C."/>
            <person name="Mardis E.R."/>
            <person name="Weinstock G.M."/>
            <person name="Wilson R.K."/>
            <person name="Delehaunty K."/>
            <person name="Dooling D."/>
            <person name="Fronik C."/>
            <person name="Fulton L."/>
            <person name="Fulton B."/>
            <person name="Graves T."/>
            <person name="Minx P."/>
            <person name="Sodergren E."/>
            <person name="Birney E."/>
            <person name="Margulies E.H."/>
            <person name="Herrero J."/>
            <person name="Green E.D."/>
            <person name="Haussler D."/>
            <person name="Siepel A."/>
            <person name="Goldman N."/>
            <person name="Pollard K.S."/>
            <person name="Pedersen J.S."/>
            <person name="Lander E.S."/>
            <person name="Kellis M."/>
        </authorList>
    </citation>
    <scope>NUCLEOTIDE SEQUENCE [LARGE SCALE GENOMIC DNA]</scope>
    <source>
        <strain evidence="18 19">Thorbecke inbred</strain>
    </source>
</reference>
<feature type="binding site" evidence="13">
    <location>
        <position position="223"/>
    </location>
    <ligand>
        <name>Ca(2+)</name>
        <dbReference type="ChEBI" id="CHEBI:29108"/>
        <label>1</label>
        <note>catalytic</note>
    </ligand>
</feature>
<feature type="binding site" evidence="13">
    <location>
        <position position="168"/>
    </location>
    <ligand>
        <name>Ca(2+)</name>
        <dbReference type="ChEBI" id="CHEBI:29108"/>
        <label>1</label>
        <note>catalytic</note>
    </ligand>
</feature>
<protein>
    <recommendedName>
        <fullName evidence="16">Paraoxonase</fullName>
        <ecNumber evidence="16">3.1.1.2</ecNumber>
    </recommendedName>
</protein>
<evidence type="ECO:0000256" key="5">
    <source>
        <dbReference type="ARBA" id="ARBA00022525"/>
    </source>
</evidence>
<dbReference type="InterPro" id="IPR008364">
    <property type="entry name" value="Paraoxonase2"/>
</dbReference>
<comment type="catalytic activity">
    <reaction evidence="2">
        <text>an N-acyl-L-homoserine lactone + H2O = an N-acyl-L-homoserine + H(+)</text>
        <dbReference type="Rhea" id="RHEA:22576"/>
        <dbReference type="ChEBI" id="CHEBI:15377"/>
        <dbReference type="ChEBI" id="CHEBI:15378"/>
        <dbReference type="ChEBI" id="CHEBI:55474"/>
        <dbReference type="ChEBI" id="CHEBI:58921"/>
        <dbReference type="EC" id="3.1.1.81"/>
    </reaction>
</comment>
<evidence type="ECO:0000256" key="10">
    <source>
        <dbReference type="ARBA" id="ARBA00023157"/>
    </source>
</evidence>
<feature type="binding site" evidence="13">
    <location>
        <position position="269"/>
    </location>
    <ligand>
        <name>Ca(2+)</name>
        <dbReference type="ChEBI" id="CHEBI:29108"/>
        <label>1</label>
        <note>catalytic</note>
    </ligand>
</feature>
<accession>A0A5F9CPN6</accession>
<gene>
    <name evidence="18" type="primary">PON3</name>
</gene>
<evidence type="ECO:0000256" key="1">
    <source>
        <dbReference type="ARBA" id="ARBA00000368"/>
    </source>
</evidence>
<dbReference type="Pfam" id="PF01731">
    <property type="entry name" value="Arylesterase"/>
    <property type="match status" value="1"/>
</dbReference>
<keyword evidence="5" id="KW-0964">Secreted</keyword>
<evidence type="ECO:0000256" key="7">
    <source>
        <dbReference type="ARBA" id="ARBA00022729"/>
    </source>
</evidence>
<comment type="PTM">
    <text evidence="15">Glycosylated.</text>
</comment>
<evidence type="ECO:0000256" key="3">
    <source>
        <dbReference type="ARBA" id="ARBA00004239"/>
    </source>
</evidence>
<evidence type="ECO:0000256" key="13">
    <source>
        <dbReference type="PIRSR" id="PIRSR602640-2"/>
    </source>
</evidence>
<dbReference type="FunFam" id="2.120.10.30:FF:000023">
    <property type="entry name" value="Serum paraoxonase/arylesterase 2"/>
    <property type="match status" value="1"/>
</dbReference>
<dbReference type="PRINTS" id="PR01785">
    <property type="entry name" value="PARAOXONASE"/>
</dbReference>
<dbReference type="GO" id="GO:0046872">
    <property type="term" value="F:metal ion binding"/>
    <property type="evidence" value="ECO:0007669"/>
    <property type="project" value="UniProtKB-KW"/>
</dbReference>
<evidence type="ECO:0000256" key="14">
    <source>
        <dbReference type="PIRSR" id="PIRSR602640-3"/>
    </source>
</evidence>
<dbReference type="Bgee" id="ENSOCUG00000033613">
    <property type="expression patterns" value="Expressed in liver and 15 other cell types or tissues"/>
</dbReference>
<dbReference type="GO" id="GO:0102007">
    <property type="term" value="F:acyl-L-homoserine-lactone lactonohydrolase activity"/>
    <property type="evidence" value="ECO:0007669"/>
    <property type="project" value="UniProtKB-EC"/>
</dbReference>
<feature type="active site" description="Proton acceptor" evidence="12">
    <location>
        <position position="114"/>
    </location>
</feature>
<dbReference type="InterPro" id="IPR011042">
    <property type="entry name" value="6-blade_b-propeller_TolB-like"/>
</dbReference>
<feature type="chain" id="PRO_5023857290" description="Paraoxonase" evidence="17">
    <location>
        <begin position="16"/>
        <end position="354"/>
    </location>
</feature>
<keyword evidence="19" id="KW-1185">Reference proteome</keyword>
<comment type="subcellular location">
    <subcellularLocation>
        <location evidence="3">Secreted</location>
        <location evidence="3">Extracellular space</location>
    </subcellularLocation>
</comment>
<reference evidence="18" key="3">
    <citation type="submission" date="2025-09" db="UniProtKB">
        <authorList>
            <consortium name="Ensembl"/>
        </authorList>
    </citation>
    <scope>IDENTIFICATION</scope>
    <source>
        <strain evidence="18">Thorbecke</strain>
    </source>
</reference>
<dbReference type="Proteomes" id="UP000001811">
    <property type="component" value="Chromosome 10"/>
</dbReference>
<keyword evidence="10 14" id="KW-1015">Disulfide bond</keyword>
<evidence type="ECO:0000256" key="2">
    <source>
        <dbReference type="ARBA" id="ARBA00000450"/>
    </source>
</evidence>
<feature type="binding site" evidence="13">
    <location>
        <position position="53"/>
    </location>
    <ligand>
        <name>Ca(2+)</name>
        <dbReference type="ChEBI" id="CHEBI:29108"/>
        <label>1</label>
        <note>catalytic</note>
    </ligand>
</feature>
<reference evidence="18" key="2">
    <citation type="submission" date="2025-08" db="UniProtKB">
        <authorList>
            <consortium name="Ensembl"/>
        </authorList>
    </citation>
    <scope>IDENTIFICATION</scope>
    <source>
        <strain evidence="18">Thorbecke</strain>
    </source>
</reference>
<evidence type="ECO:0000256" key="12">
    <source>
        <dbReference type="PIRSR" id="PIRSR602640-1"/>
    </source>
</evidence>
<keyword evidence="9 13" id="KW-0106">Calcium</keyword>
<dbReference type="InterPro" id="IPR051288">
    <property type="entry name" value="Serum_paraoxonase/arylesterase"/>
</dbReference>
<dbReference type="EMBL" id="AAGW02035443">
    <property type="status" value="NOT_ANNOTATED_CDS"/>
    <property type="molecule type" value="Genomic_DNA"/>
</dbReference>
<evidence type="ECO:0000313" key="18">
    <source>
        <dbReference type="Ensembl" id="ENSOCUP00000035343.1"/>
    </source>
</evidence>
<dbReference type="SUPFAM" id="SSF63829">
    <property type="entry name" value="Calcium-dependent phosphotriesterase"/>
    <property type="match status" value="1"/>
</dbReference>
<keyword evidence="11 15" id="KW-0325">Glycoprotein</keyword>
<organism evidence="18 19">
    <name type="scientific">Oryctolagus cuniculus</name>
    <name type="common">Rabbit</name>
    <dbReference type="NCBI Taxonomy" id="9986"/>
    <lineage>
        <taxon>Eukaryota</taxon>
        <taxon>Metazoa</taxon>
        <taxon>Chordata</taxon>
        <taxon>Craniata</taxon>
        <taxon>Vertebrata</taxon>
        <taxon>Euteleostomi</taxon>
        <taxon>Mammalia</taxon>
        <taxon>Eutheria</taxon>
        <taxon>Euarchontoglires</taxon>
        <taxon>Glires</taxon>
        <taxon>Lagomorpha</taxon>
        <taxon>Leporidae</taxon>
        <taxon>Oryctolagus</taxon>
    </lineage>
</organism>
<dbReference type="GO" id="GO:0009636">
    <property type="term" value="P:response to toxic substance"/>
    <property type="evidence" value="ECO:0007669"/>
    <property type="project" value="TreeGrafter"/>
</dbReference>
<feature type="glycosylation site" description="N-linked (GlcNAc...) asparagine" evidence="15">
    <location>
        <position position="269"/>
    </location>
</feature>
<sequence>MAKLLLLTLLGASLAFVGERLLAFRNSFGAVQELEPVEPQNCVLIEGLENGSEDIDILPSGLAFISSGLKYPGMPNFAPDEPGKIFLIDMNEKNPRAQELEISNGFEKESFNPHGISTFIDKDQTVYLYVVNHPHMKSTVEIFKFEEQQRSLVHLKTIKHELLKSVNNIVVLGPEQFYATRDHYFTNYVLALLEMFLDLHWTSVLFYSPKEVKVVAKGFSSANGITVSLDKKYVYVADATAKNVHVMEKHDNWDLTELKVIHLDTLVDNLSVDPATGDILAGCHPNGMKLLNYNPEDPPGSEVLRIQNVLSEKPRVSTVYTNDGSVLQGSTVASVYQGKILIGTIFHKTLYCVL</sequence>
<dbReference type="GO" id="GO:0004064">
    <property type="term" value="F:arylesterase activity"/>
    <property type="evidence" value="ECO:0007669"/>
    <property type="project" value="UniProtKB-UniRule"/>
</dbReference>
<dbReference type="InterPro" id="IPR002640">
    <property type="entry name" value="Arylesterase"/>
</dbReference>
<evidence type="ECO:0000256" key="8">
    <source>
        <dbReference type="ARBA" id="ARBA00022801"/>
    </source>
</evidence>
<dbReference type="Ensembl" id="ENSOCUT00000054760.1">
    <property type="protein sequence ID" value="ENSOCUP00000035343.1"/>
    <property type="gene ID" value="ENSOCUG00000033613.1"/>
</dbReference>
<dbReference type="PANTHER" id="PTHR11799">
    <property type="entry name" value="PARAOXONASE"/>
    <property type="match status" value="1"/>
</dbReference>
<dbReference type="PRINTS" id="PR01787">
    <property type="entry name" value="PARAOXONASE2"/>
</dbReference>
<evidence type="ECO:0000256" key="9">
    <source>
        <dbReference type="ARBA" id="ARBA00022837"/>
    </source>
</evidence>
<evidence type="ECO:0000256" key="6">
    <source>
        <dbReference type="ARBA" id="ARBA00022723"/>
    </source>
</evidence>
<evidence type="ECO:0000313" key="19">
    <source>
        <dbReference type="Proteomes" id="UP000001811"/>
    </source>
</evidence>
<keyword evidence="8 16" id="KW-0378">Hydrolase</keyword>
<dbReference type="AlphaFoldDB" id="A0A5F9CPN6"/>
<feature type="disulfide bond" description="In form B" evidence="14">
    <location>
        <begin position="42"/>
        <end position="352"/>
    </location>
</feature>